<name>A0AAV3S132_LITER</name>
<evidence type="ECO:0000313" key="1">
    <source>
        <dbReference type="EMBL" id="GAA0186252.1"/>
    </source>
</evidence>
<proteinExistence type="predicted"/>
<dbReference type="EMBL" id="BAABME010013506">
    <property type="protein sequence ID" value="GAA0186252.1"/>
    <property type="molecule type" value="Genomic_DNA"/>
</dbReference>
<protein>
    <submittedName>
        <fullName evidence="1">Uncharacterized protein</fullName>
    </submittedName>
</protein>
<evidence type="ECO:0000313" key="2">
    <source>
        <dbReference type="Proteomes" id="UP001454036"/>
    </source>
</evidence>
<keyword evidence="2" id="KW-1185">Reference proteome</keyword>
<dbReference type="AlphaFoldDB" id="A0AAV3S132"/>
<gene>
    <name evidence="1" type="ORF">LIER_33540</name>
</gene>
<accession>A0AAV3S132</accession>
<dbReference type="Proteomes" id="UP001454036">
    <property type="component" value="Unassembled WGS sequence"/>
</dbReference>
<sequence length="78" mass="8963">MPQERSNLSFVCTLLVTHPHHADYLKPIILEAFLMRRNMARVQTIFEYDNDHPGGIPPDGAVNYIWRKILLALCRSAS</sequence>
<comment type="caution">
    <text evidence="1">The sequence shown here is derived from an EMBL/GenBank/DDBJ whole genome shotgun (WGS) entry which is preliminary data.</text>
</comment>
<organism evidence="1 2">
    <name type="scientific">Lithospermum erythrorhizon</name>
    <name type="common">Purple gromwell</name>
    <name type="synonym">Lithospermum officinale var. erythrorhizon</name>
    <dbReference type="NCBI Taxonomy" id="34254"/>
    <lineage>
        <taxon>Eukaryota</taxon>
        <taxon>Viridiplantae</taxon>
        <taxon>Streptophyta</taxon>
        <taxon>Embryophyta</taxon>
        <taxon>Tracheophyta</taxon>
        <taxon>Spermatophyta</taxon>
        <taxon>Magnoliopsida</taxon>
        <taxon>eudicotyledons</taxon>
        <taxon>Gunneridae</taxon>
        <taxon>Pentapetalae</taxon>
        <taxon>asterids</taxon>
        <taxon>lamiids</taxon>
        <taxon>Boraginales</taxon>
        <taxon>Boraginaceae</taxon>
        <taxon>Boraginoideae</taxon>
        <taxon>Lithospermeae</taxon>
        <taxon>Lithospermum</taxon>
    </lineage>
</organism>
<reference evidence="1 2" key="1">
    <citation type="submission" date="2024-01" db="EMBL/GenBank/DDBJ databases">
        <title>The complete chloroplast genome sequence of Lithospermum erythrorhizon: insights into the phylogenetic relationship among Boraginaceae species and the maternal lineages of purple gromwells.</title>
        <authorList>
            <person name="Okada T."/>
            <person name="Watanabe K."/>
        </authorList>
    </citation>
    <scope>NUCLEOTIDE SEQUENCE [LARGE SCALE GENOMIC DNA]</scope>
</reference>